<evidence type="ECO:0000256" key="3">
    <source>
        <dbReference type="ARBA" id="ARBA00023098"/>
    </source>
</evidence>
<dbReference type="InterPro" id="IPR025202">
    <property type="entry name" value="PLD-like_dom"/>
</dbReference>
<dbReference type="EMBL" id="VSSQ01000127">
    <property type="protein sequence ID" value="MPL79542.1"/>
    <property type="molecule type" value="Genomic_DNA"/>
</dbReference>
<evidence type="ECO:0000256" key="1">
    <source>
        <dbReference type="ARBA" id="ARBA00022801"/>
    </source>
</evidence>
<comment type="caution">
    <text evidence="6">The sequence shown here is derived from an EMBL/GenBank/DDBJ whole genome shotgun (WGS) entry which is preliminary data.</text>
</comment>
<dbReference type="GO" id="GO:0034587">
    <property type="term" value="P:piRNA processing"/>
    <property type="evidence" value="ECO:0007669"/>
    <property type="project" value="TreeGrafter"/>
</dbReference>
<organism evidence="6">
    <name type="scientific">bioreactor metagenome</name>
    <dbReference type="NCBI Taxonomy" id="1076179"/>
    <lineage>
        <taxon>unclassified sequences</taxon>
        <taxon>metagenomes</taxon>
        <taxon>ecological metagenomes</taxon>
    </lineage>
</organism>
<keyword evidence="1" id="KW-0378">Hydrolase</keyword>
<keyword evidence="2" id="KW-0442">Lipid degradation</keyword>
<evidence type="ECO:0000313" key="6">
    <source>
        <dbReference type="EMBL" id="MPL79542.1"/>
    </source>
</evidence>
<feature type="domain" description="PLD phosphodiesterase" evidence="5">
    <location>
        <begin position="457"/>
        <end position="484"/>
    </location>
</feature>
<dbReference type="CDD" id="cd09128">
    <property type="entry name" value="PLDc_unchar1_2"/>
    <property type="match status" value="1"/>
</dbReference>
<dbReference type="GO" id="GO:0005739">
    <property type="term" value="C:mitochondrion"/>
    <property type="evidence" value="ECO:0007669"/>
    <property type="project" value="TreeGrafter"/>
</dbReference>
<sequence>MKRLFFLLFLLTLCISPASAFVLAEFCPDGYAAGDGDEYFILEGSGSLNGWTITDGEGSLAFPAGAVSNGRVVVARSAEAFFTIHKTLPDYEILESSAVKNVLQSGRFQMANTGDDLSLLREGVIVQTVSWPGELVSSNGRVHVYSDGVWDDRIYKIGQSRFAAETFTADSVTLFVSPDSSYEAVSGVIRQASETLLISMYEFTHADLAREIADAAGRGAEVTLLLEGGPVGGISDEEKGVMDYLAGRGVSVLTIESEGSIPARYRYLHAKYLVADGYVTIVLSENFKPSGIPLPGTKGNRGWGAVIRDEETAGYFAEVFAADLGGIDIYPYVPGEEPLPESWSDEESAPRFAGMTLYDVRITPVISPDTSSLVFDLIRSAHTSVDLQQAYISPCPDGENIWLAAVLDAADRGASVRVMLDGMYYNTADDADNDELAAALNRYGGDVAARLLLTGAHLTKLHNKGMIVDGDQVLISSINWNFNSPNNNREAGVIIHSREAAGYYAAVFSSDWNGEYEKDPVSAGLGFDLRLLLAGGVLIFVAGILVYRRR</sequence>
<dbReference type="InterPro" id="IPR001736">
    <property type="entry name" value="PLipase_D/transphosphatidylase"/>
</dbReference>
<keyword evidence="3" id="KW-0443">Lipid metabolism</keyword>
<feature type="transmembrane region" description="Helical" evidence="4">
    <location>
        <begin position="529"/>
        <end position="547"/>
    </location>
</feature>
<keyword evidence="6" id="KW-0808">Transferase</keyword>
<dbReference type="SMART" id="SM00155">
    <property type="entry name" value="PLDc"/>
    <property type="match status" value="2"/>
</dbReference>
<dbReference type="Gene3D" id="3.30.870.10">
    <property type="entry name" value="Endonuclease Chain A"/>
    <property type="match status" value="2"/>
</dbReference>
<keyword evidence="4" id="KW-0472">Membrane</keyword>
<evidence type="ECO:0000256" key="4">
    <source>
        <dbReference type="SAM" id="Phobius"/>
    </source>
</evidence>
<reference evidence="6" key="1">
    <citation type="submission" date="2019-08" db="EMBL/GenBank/DDBJ databases">
        <authorList>
            <person name="Kucharzyk K."/>
            <person name="Murdoch R.W."/>
            <person name="Higgins S."/>
            <person name="Loffler F."/>
        </authorList>
    </citation>
    <scope>NUCLEOTIDE SEQUENCE</scope>
</reference>
<evidence type="ECO:0000259" key="5">
    <source>
        <dbReference type="PROSITE" id="PS50035"/>
    </source>
</evidence>
<dbReference type="PANTHER" id="PTHR43856">
    <property type="entry name" value="CARDIOLIPIN HYDROLASE"/>
    <property type="match status" value="1"/>
</dbReference>
<dbReference type="PANTHER" id="PTHR43856:SF1">
    <property type="entry name" value="MITOCHONDRIAL CARDIOLIPIN HYDROLASE"/>
    <property type="match status" value="1"/>
</dbReference>
<proteinExistence type="predicted"/>
<dbReference type="Pfam" id="PF13091">
    <property type="entry name" value="PLDc_2"/>
    <property type="match status" value="2"/>
</dbReference>
<dbReference type="EC" id="2.7.8.-" evidence="6"/>
<protein>
    <submittedName>
        <fullName evidence="6">Cardiolipin synthase B</fullName>
        <ecNumber evidence="6">2.7.8.-</ecNumber>
    </submittedName>
</protein>
<dbReference type="GO" id="GO:0016042">
    <property type="term" value="P:lipid catabolic process"/>
    <property type="evidence" value="ECO:0007669"/>
    <property type="project" value="UniProtKB-KW"/>
</dbReference>
<dbReference type="SUPFAM" id="SSF56024">
    <property type="entry name" value="Phospholipase D/nuclease"/>
    <property type="match status" value="2"/>
</dbReference>
<name>A0A644UL10_9ZZZZ</name>
<accession>A0A644UL10</accession>
<keyword evidence="4" id="KW-0812">Transmembrane</keyword>
<dbReference type="AlphaFoldDB" id="A0A644UL10"/>
<dbReference type="GO" id="GO:0016891">
    <property type="term" value="F:RNA endonuclease activity producing 5'-phosphomonoesters, hydrolytic mechanism"/>
    <property type="evidence" value="ECO:0007669"/>
    <property type="project" value="TreeGrafter"/>
</dbReference>
<dbReference type="CDD" id="cd09127">
    <property type="entry name" value="PLDc_unchar1_1"/>
    <property type="match status" value="1"/>
</dbReference>
<dbReference type="PROSITE" id="PS50035">
    <property type="entry name" value="PLD"/>
    <property type="match status" value="1"/>
</dbReference>
<dbReference type="GO" id="GO:0016740">
    <property type="term" value="F:transferase activity"/>
    <property type="evidence" value="ECO:0007669"/>
    <property type="project" value="UniProtKB-KW"/>
</dbReference>
<keyword evidence="4" id="KW-1133">Transmembrane helix</keyword>
<evidence type="ECO:0000256" key="2">
    <source>
        <dbReference type="ARBA" id="ARBA00022963"/>
    </source>
</evidence>
<gene>
    <name evidence="6" type="primary">clsB_1</name>
    <name evidence="6" type="ORF">SDC9_25426</name>
</gene>
<dbReference type="InterPro" id="IPR051406">
    <property type="entry name" value="PLD_domain"/>
</dbReference>